<evidence type="ECO:0000313" key="2">
    <source>
        <dbReference type="EMBL" id="RED93598.1"/>
    </source>
</evidence>
<dbReference type="PROSITE" id="PS51704">
    <property type="entry name" value="GP_PDE"/>
    <property type="match status" value="1"/>
</dbReference>
<dbReference type="RefSeq" id="WP_115869831.1">
    <property type="nucleotide sequence ID" value="NZ_QREG01000024.1"/>
</dbReference>
<keyword evidence="3" id="KW-1185">Reference proteome</keyword>
<dbReference type="Proteomes" id="UP000256779">
    <property type="component" value="Unassembled WGS sequence"/>
</dbReference>
<reference evidence="2 3" key="1">
    <citation type="submission" date="2018-07" db="EMBL/GenBank/DDBJ databases">
        <title>Genomic Encyclopedia of Type Strains, Phase IV (KMG-IV): sequencing the most valuable type-strain genomes for metagenomic binning, comparative biology and taxonomic classification.</title>
        <authorList>
            <person name="Goeker M."/>
        </authorList>
    </citation>
    <scope>NUCLEOTIDE SEQUENCE [LARGE SCALE GENOMIC DNA]</scope>
    <source>
        <strain evidence="2 3">DSM 4134</strain>
    </source>
</reference>
<dbReference type="EMBL" id="QREG01000024">
    <property type="protein sequence ID" value="RED93598.1"/>
    <property type="molecule type" value="Genomic_DNA"/>
</dbReference>
<dbReference type="GO" id="GO:0006629">
    <property type="term" value="P:lipid metabolic process"/>
    <property type="evidence" value="ECO:0007669"/>
    <property type="project" value="InterPro"/>
</dbReference>
<protein>
    <submittedName>
        <fullName evidence="2">Glycerophosphoryl diester phosphodiesterase</fullName>
    </submittedName>
</protein>
<feature type="domain" description="GP-PDE" evidence="1">
    <location>
        <begin position="25"/>
        <end position="294"/>
    </location>
</feature>
<dbReference type="InterPro" id="IPR017946">
    <property type="entry name" value="PLC-like_Pdiesterase_TIM-brl"/>
</dbReference>
<dbReference type="GO" id="GO:0008081">
    <property type="term" value="F:phosphoric diester hydrolase activity"/>
    <property type="evidence" value="ECO:0007669"/>
    <property type="project" value="InterPro"/>
</dbReference>
<organism evidence="2 3">
    <name type="scientific">Marinoscillum furvescens DSM 4134</name>
    <dbReference type="NCBI Taxonomy" id="1122208"/>
    <lineage>
        <taxon>Bacteria</taxon>
        <taxon>Pseudomonadati</taxon>
        <taxon>Bacteroidota</taxon>
        <taxon>Cytophagia</taxon>
        <taxon>Cytophagales</taxon>
        <taxon>Reichenbachiellaceae</taxon>
        <taxon>Marinoscillum</taxon>
    </lineage>
</organism>
<dbReference type="SUPFAM" id="SSF51695">
    <property type="entry name" value="PLC-like phosphodiesterases"/>
    <property type="match status" value="1"/>
</dbReference>
<sequence length="296" mass="33487">MKRLSLLIALTCTLFSCVTKQQKPLDIQGHRGARGLYPENSIPGFIHALDLGVTTLEMDLAVTKDGQLVVSHEPYMSAVICLDSLGGAIPSDSAQAYNVFQMTYQQVAQFDCGSIDHPRFPEQKKLSVVKPLLTQVIDSAETFAKNTNQPLPFYNIEIKSKPEGDGRYHPNPADFSDLVYRTVEGLLPWNRVTIQSFDFRVLQYIHKTYPEVNLALLIENKLPFQHNIDSIGFVPQIYSCHFPLLSRQTVADIQEQGMQVIPWTVNDPEDMTRLIDWGVDGLITDYPNRYNELNNE</sequence>
<evidence type="ECO:0000259" key="1">
    <source>
        <dbReference type="PROSITE" id="PS51704"/>
    </source>
</evidence>
<dbReference type="PROSITE" id="PS51257">
    <property type="entry name" value="PROKAR_LIPOPROTEIN"/>
    <property type="match status" value="1"/>
</dbReference>
<name>A0A3D9KXF9_MARFU</name>
<accession>A0A3D9KXF9</accession>
<dbReference type="PANTHER" id="PTHR46211">
    <property type="entry name" value="GLYCEROPHOSPHORYL DIESTER PHOSPHODIESTERASE"/>
    <property type="match status" value="1"/>
</dbReference>
<gene>
    <name evidence="2" type="ORF">C7460_1248</name>
</gene>
<dbReference type="AlphaFoldDB" id="A0A3D9KXF9"/>
<dbReference type="OrthoDB" id="384721at2"/>
<dbReference type="PANTHER" id="PTHR46211:SF14">
    <property type="entry name" value="GLYCEROPHOSPHODIESTER PHOSPHODIESTERASE"/>
    <property type="match status" value="1"/>
</dbReference>
<dbReference type="Gene3D" id="3.20.20.190">
    <property type="entry name" value="Phosphatidylinositol (PI) phosphodiesterase"/>
    <property type="match status" value="1"/>
</dbReference>
<comment type="caution">
    <text evidence="2">The sequence shown here is derived from an EMBL/GenBank/DDBJ whole genome shotgun (WGS) entry which is preliminary data.</text>
</comment>
<dbReference type="InterPro" id="IPR030395">
    <property type="entry name" value="GP_PDE_dom"/>
</dbReference>
<proteinExistence type="predicted"/>
<evidence type="ECO:0000313" key="3">
    <source>
        <dbReference type="Proteomes" id="UP000256779"/>
    </source>
</evidence>
<dbReference type="Pfam" id="PF03009">
    <property type="entry name" value="GDPD"/>
    <property type="match status" value="1"/>
</dbReference>